<keyword evidence="2" id="KW-1185">Reference proteome</keyword>
<evidence type="ECO:0000313" key="2">
    <source>
        <dbReference type="Proteomes" id="UP000265703"/>
    </source>
</evidence>
<proteinExistence type="predicted"/>
<organism evidence="1 2">
    <name type="scientific">Glomus cerebriforme</name>
    <dbReference type="NCBI Taxonomy" id="658196"/>
    <lineage>
        <taxon>Eukaryota</taxon>
        <taxon>Fungi</taxon>
        <taxon>Fungi incertae sedis</taxon>
        <taxon>Mucoromycota</taxon>
        <taxon>Glomeromycotina</taxon>
        <taxon>Glomeromycetes</taxon>
        <taxon>Glomerales</taxon>
        <taxon>Glomeraceae</taxon>
        <taxon>Glomus</taxon>
    </lineage>
</organism>
<gene>
    <name evidence="1" type="ORF">C1645_842006</name>
</gene>
<reference evidence="1 2" key="1">
    <citation type="submission" date="2018-06" db="EMBL/GenBank/DDBJ databases">
        <title>Comparative genomics reveals the genomic features of Rhizophagus irregularis, R. cerebriforme, R. diaphanum and Gigaspora rosea, and their symbiotic lifestyle signature.</title>
        <authorList>
            <person name="Morin E."/>
            <person name="San Clemente H."/>
            <person name="Chen E.C.H."/>
            <person name="De La Providencia I."/>
            <person name="Hainaut M."/>
            <person name="Kuo A."/>
            <person name="Kohler A."/>
            <person name="Murat C."/>
            <person name="Tang N."/>
            <person name="Roy S."/>
            <person name="Loubradou J."/>
            <person name="Henrissat B."/>
            <person name="Grigoriev I.V."/>
            <person name="Corradi N."/>
            <person name="Roux C."/>
            <person name="Martin F.M."/>
        </authorList>
    </citation>
    <scope>NUCLEOTIDE SEQUENCE [LARGE SCALE GENOMIC DNA]</scope>
    <source>
        <strain evidence="1 2">DAOM 227022</strain>
    </source>
</reference>
<sequence length="112" mass="13617">MSKSNFKSLLYQVFFQLSIIFTICKEEHYQLSNGYNGLQFFYYIFKNNQYKIQEDKTQIILIFADDNRSYLNIQLYLSKCSNSANENFYLYPKTFWLKSNNWYKLIYVGKIN</sequence>
<comment type="caution">
    <text evidence="1">The sequence shown here is derived from an EMBL/GenBank/DDBJ whole genome shotgun (WGS) entry which is preliminary data.</text>
</comment>
<dbReference type="Proteomes" id="UP000265703">
    <property type="component" value="Unassembled WGS sequence"/>
</dbReference>
<dbReference type="AlphaFoldDB" id="A0A397S2H7"/>
<dbReference type="EMBL" id="QKYT01001789">
    <property type="protein sequence ID" value="RIA78939.1"/>
    <property type="molecule type" value="Genomic_DNA"/>
</dbReference>
<protein>
    <submittedName>
        <fullName evidence="1">Uncharacterized protein</fullName>
    </submittedName>
</protein>
<name>A0A397S2H7_9GLOM</name>
<accession>A0A397S2H7</accession>
<dbReference type="OrthoDB" id="2417765at2759"/>
<dbReference type="STRING" id="658196.A0A397S2H7"/>
<evidence type="ECO:0000313" key="1">
    <source>
        <dbReference type="EMBL" id="RIA78939.1"/>
    </source>
</evidence>